<protein>
    <submittedName>
        <fullName evidence="1">Uncharacterized protein</fullName>
    </submittedName>
</protein>
<evidence type="ECO:0000313" key="1">
    <source>
        <dbReference type="EMBL" id="JAD91897.1"/>
    </source>
</evidence>
<name>A0A0A9E7D4_ARUDO</name>
<reference evidence="1" key="1">
    <citation type="submission" date="2014-09" db="EMBL/GenBank/DDBJ databases">
        <authorList>
            <person name="Magalhaes I.L.F."/>
            <person name="Oliveira U."/>
            <person name="Santos F.R."/>
            <person name="Vidigal T.H.D.A."/>
            <person name="Brescovit A.D."/>
            <person name="Santos A.J."/>
        </authorList>
    </citation>
    <scope>NUCLEOTIDE SEQUENCE</scope>
    <source>
        <tissue evidence="1">Shoot tissue taken approximately 20 cm above the soil surface</tissue>
    </source>
</reference>
<sequence length="60" mass="6606">MGRREDGDALHDDVAACSCTIFSCSATPSDKHGTYYILFRLQTSGAHTELGTENKKRKKS</sequence>
<proteinExistence type="predicted"/>
<dbReference type="AlphaFoldDB" id="A0A0A9E7D4"/>
<accession>A0A0A9E7D4</accession>
<reference evidence="1" key="2">
    <citation type="journal article" date="2015" name="Data Brief">
        <title>Shoot transcriptome of the giant reed, Arundo donax.</title>
        <authorList>
            <person name="Barrero R.A."/>
            <person name="Guerrero F.D."/>
            <person name="Moolhuijzen P."/>
            <person name="Goolsby J.A."/>
            <person name="Tidwell J."/>
            <person name="Bellgard S.E."/>
            <person name="Bellgard M.I."/>
        </authorList>
    </citation>
    <scope>NUCLEOTIDE SEQUENCE</scope>
    <source>
        <tissue evidence="1">Shoot tissue taken approximately 20 cm above the soil surface</tissue>
    </source>
</reference>
<dbReference type="EMBL" id="GBRH01205998">
    <property type="protein sequence ID" value="JAD91897.1"/>
    <property type="molecule type" value="Transcribed_RNA"/>
</dbReference>
<dbReference type="PROSITE" id="PS51257">
    <property type="entry name" value="PROKAR_LIPOPROTEIN"/>
    <property type="match status" value="1"/>
</dbReference>
<organism evidence="1">
    <name type="scientific">Arundo donax</name>
    <name type="common">Giant reed</name>
    <name type="synonym">Donax arundinaceus</name>
    <dbReference type="NCBI Taxonomy" id="35708"/>
    <lineage>
        <taxon>Eukaryota</taxon>
        <taxon>Viridiplantae</taxon>
        <taxon>Streptophyta</taxon>
        <taxon>Embryophyta</taxon>
        <taxon>Tracheophyta</taxon>
        <taxon>Spermatophyta</taxon>
        <taxon>Magnoliopsida</taxon>
        <taxon>Liliopsida</taxon>
        <taxon>Poales</taxon>
        <taxon>Poaceae</taxon>
        <taxon>PACMAD clade</taxon>
        <taxon>Arundinoideae</taxon>
        <taxon>Arundineae</taxon>
        <taxon>Arundo</taxon>
    </lineage>
</organism>